<feature type="domain" description="SGNH hydrolase-type esterase" evidence="1">
    <location>
        <begin position="205"/>
        <end position="392"/>
    </location>
</feature>
<dbReference type="EMBL" id="CAWUHD010000071">
    <property type="protein sequence ID" value="CAK7227265.1"/>
    <property type="molecule type" value="Genomic_DNA"/>
</dbReference>
<accession>A0ABP0C6H8</accession>
<reference evidence="2 3" key="1">
    <citation type="submission" date="2024-01" db="EMBL/GenBank/DDBJ databases">
        <authorList>
            <person name="Allen C."/>
            <person name="Tagirdzhanova G."/>
        </authorList>
    </citation>
    <scope>NUCLEOTIDE SEQUENCE [LARGE SCALE GENOMIC DNA]</scope>
</reference>
<comment type="caution">
    <text evidence="2">The sequence shown here is derived from an EMBL/GenBank/DDBJ whole genome shotgun (WGS) entry which is preliminary data.</text>
</comment>
<protein>
    <recommendedName>
        <fullName evidence="1">SGNH hydrolase-type esterase domain-containing protein</fullName>
    </recommendedName>
</protein>
<dbReference type="CDD" id="cd01830">
    <property type="entry name" value="XynE_like"/>
    <property type="match status" value="1"/>
</dbReference>
<organism evidence="2 3">
    <name type="scientific">Sporothrix eucalyptigena</name>
    <dbReference type="NCBI Taxonomy" id="1812306"/>
    <lineage>
        <taxon>Eukaryota</taxon>
        <taxon>Fungi</taxon>
        <taxon>Dikarya</taxon>
        <taxon>Ascomycota</taxon>
        <taxon>Pezizomycotina</taxon>
        <taxon>Sordariomycetes</taxon>
        <taxon>Sordariomycetidae</taxon>
        <taxon>Ophiostomatales</taxon>
        <taxon>Ophiostomataceae</taxon>
        <taxon>Sporothrix</taxon>
    </lineage>
</organism>
<dbReference type="InterPro" id="IPR053140">
    <property type="entry name" value="GDSL_Rv0518-like"/>
</dbReference>
<gene>
    <name evidence="2" type="ORF">SEUCBS140593_006519</name>
</gene>
<dbReference type="Gene3D" id="3.40.50.1110">
    <property type="entry name" value="SGNH hydrolase"/>
    <property type="match status" value="1"/>
</dbReference>
<keyword evidence="3" id="KW-1185">Reference proteome</keyword>
<dbReference type="Pfam" id="PF13472">
    <property type="entry name" value="Lipase_GDSL_2"/>
    <property type="match status" value="1"/>
</dbReference>
<evidence type="ECO:0000313" key="2">
    <source>
        <dbReference type="EMBL" id="CAK7227265.1"/>
    </source>
</evidence>
<evidence type="ECO:0000313" key="3">
    <source>
        <dbReference type="Proteomes" id="UP001642482"/>
    </source>
</evidence>
<dbReference type="PANTHER" id="PTHR43784:SF2">
    <property type="entry name" value="GDSL-LIKE LIPASE_ACYLHYDROLASE, PUTATIVE (AFU_ORTHOLOGUE AFUA_2G00820)-RELATED"/>
    <property type="match status" value="1"/>
</dbReference>
<name>A0ABP0C6H8_9PEZI</name>
<dbReference type="SUPFAM" id="SSF52266">
    <property type="entry name" value="SGNH hydrolase"/>
    <property type="match status" value="1"/>
</dbReference>
<proteinExistence type="predicted"/>
<evidence type="ECO:0000259" key="1">
    <source>
        <dbReference type="Pfam" id="PF13472"/>
    </source>
</evidence>
<dbReference type="Proteomes" id="UP001642482">
    <property type="component" value="Unassembled WGS sequence"/>
</dbReference>
<dbReference type="InterPro" id="IPR036514">
    <property type="entry name" value="SGNH_hydro_sf"/>
</dbReference>
<dbReference type="InterPro" id="IPR013830">
    <property type="entry name" value="SGNH_hydro"/>
</dbReference>
<sequence length="410" mass="43972">MATAHWTTLWTAMPQVAWQVADHLPPDTFATFENTTLRQTVRLGTRTTSRIVRLRLSNTFGTAALGITRATIGIPVRPGVDDVHLEDDVLHTSGSRFVDASTLTAVTFSGQLSVTIAAGSLLLSDAITLSADTLDLSITLYFEHGLATPSITTHPGSRTQSWLCLGDQTESPSLKGGDALCSVLHWYFLAGVEEFTSEPRRALVLLGDSITDGRCSTDNGNDRWPDLLRERLPSTAVLLNQSAGGNCLLREGTGGPALLDRLERDVLSQPGVAGVLVCGGVNDIGTSNDSEENSTATVAARLIGVYEAVIDRCAAAGLSVLFATITPFYGPGQVYSSPARVAARQTVNAWIRTQAMVVDFDQVLRDPEQPSRLREEFDSGDHLHPNVAGFRAMAAVFPVELLEVLQRGST</sequence>
<dbReference type="PANTHER" id="PTHR43784">
    <property type="entry name" value="GDSL-LIKE LIPASE/ACYLHYDROLASE, PUTATIVE (AFU_ORTHOLOGUE AFUA_2G00820)-RELATED"/>
    <property type="match status" value="1"/>
</dbReference>